<evidence type="ECO:0000256" key="1">
    <source>
        <dbReference type="ARBA" id="ARBA00022729"/>
    </source>
</evidence>
<dbReference type="InterPro" id="IPR006311">
    <property type="entry name" value="TAT_signal"/>
</dbReference>
<keyword evidence="2" id="KW-0325">Glycoprotein</keyword>
<sequence length="353" mass="39585">MTTSQNRTRRAFLKTAGSAVAATAVAPLILNAQNKSGTKTPILGKGEFKYEAHHGWGELPEHIIWGDTHGVCIDAAGLIYIKHRSPKKTPMDAIVVFDKKGKFVRSFGKEFHGGGHGIDVRKEGNEEFLYLSDVKHNTVTKTNLKGERVWKMARPEEPEIYKNPKKRYKPTNIAFAPDGGFYVGDGYGSSYIHQYDKNAKLVRAWGGVGTKPGKMKTPHGLWLDDRPGRKPSLAVCDRANARLQYFTLDGKHIGFVNELSFPADIDIQGEVMLVPDLHARVSLFDINNKLITHLGYDANWTKEVRKMKMRKQPETWKAGRFIHPHDACFDQAGNIFVAEWVATGRVSFLKKVS</sequence>
<accession>A0A3B1DPJ8</accession>
<dbReference type="Gene3D" id="2.120.10.30">
    <property type="entry name" value="TolB, C-terminal domain"/>
    <property type="match status" value="1"/>
</dbReference>
<proteinExistence type="predicted"/>
<dbReference type="PANTHER" id="PTHR10680:SF38">
    <property type="entry name" value="BLL1368 PROTEIN"/>
    <property type="match status" value="1"/>
</dbReference>
<dbReference type="SUPFAM" id="SSF63829">
    <property type="entry name" value="Calcium-dependent phosphotriesterase"/>
    <property type="match status" value="1"/>
</dbReference>
<dbReference type="AlphaFoldDB" id="A0A3B1DPJ8"/>
<dbReference type="InterPro" id="IPR011042">
    <property type="entry name" value="6-blade_b-propeller_TolB-like"/>
</dbReference>
<dbReference type="NCBIfam" id="TIGR01409">
    <property type="entry name" value="TAT_signal_seq"/>
    <property type="match status" value="1"/>
</dbReference>
<evidence type="ECO:0000256" key="2">
    <source>
        <dbReference type="ARBA" id="ARBA00023180"/>
    </source>
</evidence>
<dbReference type="InterPro" id="IPR019546">
    <property type="entry name" value="TAT_signal_bac_arc"/>
</dbReference>
<organism evidence="3">
    <name type="scientific">hydrothermal vent metagenome</name>
    <dbReference type="NCBI Taxonomy" id="652676"/>
    <lineage>
        <taxon>unclassified sequences</taxon>
        <taxon>metagenomes</taxon>
        <taxon>ecological metagenomes</taxon>
    </lineage>
</organism>
<dbReference type="PROSITE" id="PS51318">
    <property type="entry name" value="TAT"/>
    <property type="match status" value="1"/>
</dbReference>
<evidence type="ECO:0000313" key="3">
    <source>
        <dbReference type="EMBL" id="VAX38044.1"/>
    </source>
</evidence>
<dbReference type="EMBL" id="UOGL01000161">
    <property type="protein sequence ID" value="VAX38044.1"/>
    <property type="molecule type" value="Genomic_DNA"/>
</dbReference>
<name>A0A3B1DPJ8_9ZZZZ</name>
<protein>
    <submittedName>
        <fullName evidence="3">Uncharacterized conserved protein</fullName>
    </submittedName>
</protein>
<dbReference type="PANTHER" id="PTHR10680">
    <property type="entry name" value="PEPTIDYL-GLYCINE ALPHA-AMIDATING MONOOXYGENASE"/>
    <property type="match status" value="1"/>
</dbReference>
<reference evidence="3" key="1">
    <citation type="submission" date="2018-06" db="EMBL/GenBank/DDBJ databases">
        <authorList>
            <person name="Zhirakovskaya E."/>
        </authorList>
    </citation>
    <scope>NUCLEOTIDE SEQUENCE</scope>
</reference>
<keyword evidence="1" id="KW-0732">Signal</keyword>
<gene>
    <name evidence="3" type="ORF">MNBD_PLANCTO02-3346</name>
</gene>